<dbReference type="InterPro" id="IPR045644">
    <property type="entry name" value="DUF6404"/>
</dbReference>
<dbReference type="Pfam" id="PF19942">
    <property type="entry name" value="DUF6404"/>
    <property type="match status" value="1"/>
</dbReference>
<evidence type="ECO:0000256" key="1">
    <source>
        <dbReference type="SAM" id="Phobius"/>
    </source>
</evidence>
<dbReference type="RefSeq" id="WP_261693572.1">
    <property type="nucleotide sequence ID" value="NZ_CP104694.1"/>
</dbReference>
<dbReference type="Proteomes" id="UP001064632">
    <property type="component" value="Chromosome"/>
</dbReference>
<sequence length="123" mass="13871">MDHWEKIRRMETHLSSMGLKSLDYAPPAYRLLWRLGVKITPPLFASFWHLALVPGVLFAFGWGTFMSMLAASRQVPPVSGWRFLTFCVIAGALFGAFLARPAYQKIRTLGLPRWAEYRGGPGS</sequence>
<gene>
    <name evidence="2" type="ORF">N4264_17775</name>
</gene>
<accession>A0ABY6B946</accession>
<feature type="transmembrane region" description="Helical" evidence="1">
    <location>
        <begin position="43"/>
        <end position="63"/>
    </location>
</feature>
<organism evidence="2 3">
    <name type="scientific">Tahibacter amnicola</name>
    <dbReference type="NCBI Taxonomy" id="2976241"/>
    <lineage>
        <taxon>Bacteria</taxon>
        <taxon>Pseudomonadati</taxon>
        <taxon>Pseudomonadota</taxon>
        <taxon>Gammaproteobacteria</taxon>
        <taxon>Lysobacterales</taxon>
        <taxon>Rhodanobacteraceae</taxon>
        <taxon>Tahibacter</taxon>
    </lineage>
</organism>
<keyword evidence="1" id="KW-1133">Transmembrane helix</keyword>
<keyword evidence="3" id="KW-1185">Reference proteome</keyword>
<evidence type="ECO:0000313" key="2">
    <source>
        <dbReference type="EMBL" id="UXI66588.1"/>
    </source>
</evidence>
<dbReference type="EMBL" id="CP104694">
    <property type="protein sequence ID" value="UXI66588.1"/>
    <property type="molecule type" value="Genomic_DNA"/>
</dbReference>
<evidence type="ECO:0000313" key="3">
    <source>
        <dbReference type="Proteomes" id="UP001064632"/>
    </source>
</evidence>
<keyword evidence="1" id="KW-0812">Transmembrane</keyword>
<reference evidence="2" key="1">
    <citation type="submission" date="2022-09" db="EMBL/GenBank/DDBJ databases">
        <title>Tahibacter sp. nov., isolated from a fresh water.</title>
        <authorList>
            <person name="Baek J.H."/>
            <person name="Lee J.K."/>
            <person name="Kim J.M."/>
            <person name="Jeon C.O."/>
        </authorList>
    </citation>
    <scope>NUCLEOTIDE SEQUENCE</scope>
    <source>
        <strain evidence="2">W38</strain>
    </source>
</reference>
<protein>
    <submittedName>
        <fullName evidence="2">DUF6404 family protein</fullName>
    </submittedName>
</protein>
<proteinExistence type="predicted"/>
<name>A0ABY6B946_9GAMM</name>
<feature type="transmembrane region" description="Helical" evidence="1">
    <location>
        <begin position="83"/>
        <end position="103"/>
    </location>
</feature>
<keyword evidence="1" id="KW-0472">Membrane</keyword>